<dbReference type="Pfam" id="PF11951">
    <property type="entry name" value="Fungal_trans_2"/>
    <property type="match status" value="1"/>
</dbReference>
<evidence type="ECO:0008006" key="3">
    <source>
        <dbReference type="Google" id="ProtNLM"/>
    </source>
</evidence>
<sequence>MANDPKMVIFNSNLPVGAGPPDSGIQLSWKHGPSKIKSGFPRGRPRKVVKKAVTSPAFQFVDCADLQGQSNAATRKSIRSHVMRHRKPKLDKTNNDIQTIDPVIDTSVLQRRQTPDQARSEFAVVPREFTMFDPFDCLSLTMQPYMAETLSKCTTYINEMVFCIEKYSRFNPMRDYFLPMAFQDPALFHALLFSSNSLNLLSSGHREAPKAVQHLNESIRIVNERLQSPSLVVEDSTIAVIATIAYIEKVAGNFQNWDIHMRGLKRMVQLRGGLKNFQSNRILYNKIQRSDLCGSVDAGTTPYFQDFRPHSLGLETPYTYSSIGFNKLNNIFQFTREFNQILHEVEQSTFALNRVHFGDTQASPLDLRYELTSIQYWLLRLQQSPCTSRRSKIENMTCLGLQLYLITILNDLPPEALSCDNLVTNLKTALDDPDLADLPLGFRCWVLFLMGILVCDTSQKFWTIRTFASLVLQPGPHANKVLESELVTFFWVGKVHDISFTKFWSEVMNSIG</sequence>
<dbReference type="Proteomes" id="UP000256645">
    <property type="component" value="Unassembled WGS sequence"/>
</dbReference>
<organism evidence="1 2">
    <name type="scientific">Coleophoma cylindrospora</name>
    <dbReference type="NCBI Taxonomy" id="1849047"/>
    <lineage>
        <taxon>Eukaryota</taxon>
        <taxon>Fungi</taxon>
        <taxon>Dikarya</taxon>
        <taxon>Ascomycota</taxon>
        <taxon>Pezizomycotina</taxon>
        <taxon>Leotiomycetes</taxon>
        <taxon>Helotiales</taxon>
        <taxon>Dermateaceae</taxon>
        <taxon>Coleophoma</taxon>
    </lineage>
</organism>
<dbReference type="STRING" id="1849047.A0A3D8QP11"/>
<name>A0A3D8QP11_9HELO</name>
<evidence type="ECO:0000313" key="2">
    <source>
        <dbReference type="Proteomes" id="UP000256645"/>
    </source>
</evidence>
<reference evidence="1 2" key="1">
    <citation type="journal article" date="2018" name="IMA Fungus">
        <title>IMA Genome-F 9: Draft genome sequence of Annulohypoxylon stygium, Aspergillus mulundensis, Berkeleyomyces basicola (syn. Thielaviopsis basicola), Ceratocystis smalleyi, two Cercospora beticola strains, Coleophoma cylindrospora, Fusarium fracticaudum, Phialophora cf. hyalina, and Morchella septimelata.</title>
        <authorList>
            <person name="Wingfield B.D."/>
            <person name="Bills G.F."/>
            <person name="Dong Y."/>
            <person name="Huang W."/>
            <person name="Nel W.J."/>
            <person name="Swalarsk-Parry B.S."/>
            <person name="Vaghefi N."/>
            <person name="Wilken P.M."/>
            <person name="An Z."/>
            <person name="de Beer Z.W."/>
            <person name="De Vos L."/>
            <person name="Chen L."/>
            <person name="Duong T.A."/>
            <person name="Gao Y."/>
            <person name="Hammerbacher A."/>
            <person name="Kikkert J.R."/>
            <person name="Li Y."/>
            <person name="Li H."/>
            <person name="Li K."/>
            <person name="Li Q."/>
            <person name="Liu X."/>
            <person name="Ma X."/>
            <person name="Naidoo K."/>
            <person name="Pethybridge S.J."/>
            <person name="Sun J."/>
            <person name="Steenkamp E.T."/>
            <person name="van der Nest M.A."/>
            <person name="van Wyk S."/>
            <person name="Wingfield M.J."/>
            <person name="Xiong C."/>
            <person name="Yue Q."/>
            <person name="Zhang X."/>
        </authorList>
    </citation>
    <scope>NUCLEOTIDE SEQUENCE [LARGE SCALE GENOMIC DNA]</scope>
    <source>
        <strain evidence="1 2">BP6252</strain>
    </source>
</reference>
<keyword evidence="2" id="KW-1185">Reference proteome</keyword>
<evidence type="ECO:0000313" key="1">
    <source>
        <dbReference type="EMBL" id="RDW63418.1"/>
    </source>
</evidence>
<dbReference type="PANTHER" id="PTHR37540">
    <property type="entry name" value="TRANSCRIPTION FACTOR (ACR-2), PUTATIVE-RELATED-RELATED"/>
    <property type="match status" value="1"/>
</dbReference>
<dbReference type="InterPro" id="IPR021858">
    <property type="entry name" value="Fun_TF"/>
</dbReference>
<proteinExistence type="predicted"/>
<gene>
    <name evidence="1" type="ORF">BP6252_10963</name>
</gene>
<accession>A0A3D8QP11</accession>
<dbReference type="EMBL" id="PDLM01000013">
    <property type="protein sequence ID" value="RDW63418.1"/>
    <property type="molecule type" value="Genomic_DNA"/>
</dbReference>
<dbReference type="OrthoDB" id="4158087at2759"/>
<protein>
    <recommendedName>
        <fullName evidence="3">Transcription factor domain-containing protein</fullName>
    </recommendedName>
</protein>
<dbReference type="AlphaFoldDB" id="A0A3D8QP11"/>
<comment type="caution">
    <text evidence="1">The sequence shown here is derived from an EMBL/GenBank/DDBJ whole genome shotgun (WGS) entry which is preliminary data.</text>
</comment>
<dbReference type="PANTHER" id="PTHR37540:SF5">
    <property type="entry name" value="TRANSCRIPTION FACTOR DOMAIN-CONTAINING PROTEIN"/>
    <property type="match status" value="1"/>
</dbReference>